<dbReference type="GO" id="GO:0005975">
    <property type="term" value="P:carbohydrate metabolic process"/>
    <property type="evidence" value="ECO:0007669"/>
    <property type="project" value="InterPro"/>
</dbReference>
<dbReference type="SUPFAM" id="SSF51445">
    <property type="entry name" value="(Trans)glycosidases"/>
    <property type="match status" value="1"/>
</dbReference>
<feature type="disulfide bond" evidence="16">
    <location>
        <begin position="288"/>
        <end position="293"/>
    </location>
</feature>
<evidence type="ECO:0000259" key="18">
    <source>
        <dbReference type="PROSITE" id="PS51767"/>
    </source>
</evidence>
<dbReference type="PROSITE" id="PS51767">
    <property type="entry name" value="PEPTIDASE_A1"/>
    <property type="match status" value="1"/>
</dbReference>
<reference evidence="20 21" key="1">
    <citation type="journal article" date="2010" name="Nature">
        <title>The sequence and de novo assembly of the giant panda genome.</title>
        <authorList>
            <person name="Li R."/>
            <person name="Fan W."/>
            <person name="Tian G."/>
            <person name="Zhu H."/>
            <person name="He L."/>
            <person name="Cai J."/>
            <person name="Huang Q."/>
            <person name="Cai Q."/>
            <person name="Li B."/>
            <person name="Bai Y."/>
            <person name="Zhang Z."/>
            <person name="Zhang Y."/>
            <person name="Wang W."/>
            <person name="Li J."/>
            <person name="Wei F."/>
            <person name="Li H."/>
            <person name="Jian M."/>
            <person name="Li J."/>
            <person name="Zhang Z."/>
            <person name="Nielsen R."/>
            <person name="Li D."/>
            <person name="Gu W."/>
            <person name="Yang Z."/>
            <person name="Xuan Z."/>
            <person name="Ryder O.A."/>
            <person name="Leung F.C."/>
            <person name="Zhou Y."/>
            <person name="Cao J."/>
            <person name="Sun X."/>
            <person name="Fu Y."/>
            <person name="Fang X."/>
            <person name="Guo X."/>
            <person name="Wang B."/>
            <person name="Hou R."/>
            <person name="Shen F."/>
            <person name="Mu B."/>
            <person name="Ni P."/>
            <person name="Lin R."/>
            <person name="Qian W."/>
            <person name="Wang G."/>
            <person name="Yu C."/>
            <person name="Nie W."/>
            <person name="Wang J."/>
            <person name="Wu Z."/>
            <person name="Liang H."/>
            <person name="Min J."/>
            <person name="Wu Q."/>
            <person name="Cheng S."/>
            <person name="Ruan J."/>
            <person name="Wang M."/>
            <person name="Shi Z."/>
            <person name="Wen M."/>
            <person name="Liu B."/>
            <person name="Ren X."/>
            <person name="Zheng H."/>
            <person name="Dong D."/>
            <person name="Cook K."/>
            <person name="Shan G."/>
            <person name="Zhang H."/>
            <person name="Kosiol C."/>
            <person name="Xie X."/>
            <person name="Lu Z."/>
            <person name="Zheng H."/>
            <person name="Li Y."/>
            <person name="Steiner C.C."/>
            <person name="Lam T.T."/>
            <person name="Lin S."/>
            <person name="Zhang Q."/>
            <person name="Li G."/>
            <person name="Tian J."/>
            <person name="Gong T."/>
            <person name="Liu H."/>
            <person name="Zhang D."/>
            <person name="Fang L."/>
            <person name="Ye C."/>
            <person name="Zhang J."/>
            <person name="Hu W."/>
            <person name="Xu A."/>
            <person name="Ren Y."/>
            <person name="Zhang G."/>
            <person name="Bruford M.W."/>
            <person name="Li Q."/>
            <person name="Ma L."/>
            <person name="Guo Y."/>
            <person name="An N."/>
            <person name="Hu Y."/>
            <person name="Zheng Y."/>
            <person name="Shi Y."/>
            <person name="Li Z."/>
            <person name="Liu Q."/>
            <person name="Chen Y."/>
            <person name="Zhao J."/>
            <person name="Qu N."/>
            <person name="Zhao S."/>
            <person name="Tian F."/>
            <person name="Wang X."/>
            <person name="Wang H."/>
            <person name="Xu L."/>
            <person name="Liu X."/>
            <person name="Vinar T."/>
            <person name="Wang Y."/>
            <person name="Lam T.W."/>
            <person name="Yiu S.M."/>
            <person name="Liu S."/>
            <person name="Zhang H."/>
            <person name="Li D."/>
            <person name="Huang Y."/>
            <person name="Wang X."/>
            <person name="Yang G."/>
            <person name="Jiang Z."/>
            <person name="Wang J."/>
            <person name="Qin N."/>
            <person name="Li L."/>
            <person name="Li J."/>
            <person name="Bolund L."/>
            <person name="Kristiansen K."/>
            <person name="Wong G.K."/>
            <person name="Olson M."/>
            <person name="Zhang X."/>
            <person name="Li S."/>
            <person name="Yang H."/>
            <person name="Wang J."/>
            <person name="Wang J."/>
        </authorList>
    </citation>
    <scope>NUCLEOTIDE SEQUENCE [LARGE SCALE GENOMIC DNA]</scope>
</reference>
<evidence type="ECO:0000313" key="21">
    <source>
        <dbReference type="Proteomes" id="UP000008912"/>
    </source>
</evidence>
<dbReference type="GeneTree" id="ENSGT00940000163644"/>
<evidence type="ECO:0000256" key="4">
    <source>
        <dbReference type="ARBA" id="ARBA00022670"/>
    </source>
</evidence>
<dbReference type="GO" id="GO:0006508">
    <property type="term" value="P:proteolysis"/>
    <property type="evidence" value="ECO:0007669"/>
    <property type="project" value="UniProtKB-KW"/>
</dbReference>
<evidence type="ECO:0000256" key="9">
    <source>
        <dbReference type="ARBA" id="ARBA00023145"/>
    </source>
</evidence>
<evidence type="ECO:0000256" key="7">
    <source>
        <dbReference type="ARBA" id="ARBA00022757"/>
    </source>
</evidence>
<dbReference type="GO" id="GO:0008061">
    <property type="term" value="F:chitin binding"/>
    <property type="evidence" value="ECO:0007669"/>
    <property type="project" value="InterPro"/>
</dbReference>
<evidence type="ECO:0000313" key="20">
    <source>
        <dbReference type="Ensembl" id="ENSAMEP00000033548.1"/>
    </source>
</evidence>
<evidence type="ECO:0000256" key="5">
    <source>
        <dbReference type="ARBA" id="ARBA00022729"/>
    </source>
</evidence>
<keyword evidence="8 17" id="KW-0378">Hydrolase</keyword>
<keyword evidence="9" id="KW-0865">Zymogen</keyword>
<evidence type="ECO:0000256" key="12">
    <source>
        <dbReference type="ARBA" id="ARBA00056157"/>
    </source>
</evidence>
<dbReference type="GO" id="GO:0007586">
    <property type="term" value="P:digestion"/>
    <property type="evidence" value="ECO:0007669"/>
    <property type="project" value="UniProtKB-KW"/>
</dbReference>
<dbReference type="Gene3D" id="6.10.140.60">
    <property type="match status" value="1"/>
</dbReference>
<evidence type="ECO:0000256" key="14">
    <source>
        <dbReference type="ARBA" id="ARBA00072097"/>
    </source>
</evidence>
<evidence type="ECO:0000256" key="1">
    <source>
        <dbReference type="ARBA" id="ARBA00004613"/>
    </source>
</evidence>
<accession>A0A7N5K179</accession>
<keyword evidence="7" id="KW-0222">Digestion</keyword>
<dbReference type="SUPFAM" id="SSF50630">
    <property type="entry name" value="Acid proteases"/>
    <property type="match status" value="1"/>
</dbReference>
<dbReference type="AlphaFoldDB" id="A0A7N5K179"/>
<evidence type="ECO:0000256" key="10">
    <source>
        <dbReference type="ARBA" id="ARBA00023157"/>
    </source>
</evidence>
<reference evidence="20" key="2">
    <citation type="submission" date="2025-08" db="UniProtKB">
        <authorList>
            <consortium name="Ensembl"/>
        </authorList>
    </citation>
    <scope>IDENTIFICATION</scope>
</reference>
<proteinExistence type="inferred from homology"/>
<evidence type="ECO:0000259" key="19">
    <source>
        <dbReference type="PROSITE" id="PS51910"/>
    </source>
</evidence>
<dbReference type="Gene3D" id="3.20.20.80">
    <property type="entry name" value="Glycosidases"/>
    <property type="match status" value="1"/>
</dbReference>
<dbReference type="PRINTS" id="PR00792">
    <property type="entry name" value="PEPSIN"/>
</dbReference>
<dbReference type="Proteomes" id="UP000008912">
    <property type="component" value="Unassembled WGS sequence"/>
</dbReference>
<dbReference type="InterPro" id="IPR021109">
    <property type="entry name" value="Peptidase_aspartic_dom_sf"/>
</dbReference>
<evidence type="ECO:0000256" key="15">
    <source>
        <dbReference type="PIRSR" id="PIRSR601461-1"/>
    </source>
</evidence>
<organism evidence="20 21">
    <name type="scientific">Ailuropoda melanoleuca</name>
    <name type="common">Giant panda</name>
    <dbReference type="NCBI Taxonomy" id="9646"/>
    <lineage>
        <taxon>Eukaryota</taxon>
        <taxon>Metazoa</taxon>
        <taxon>Chordata</taxon>
        <taxon>Craniata</taxon>
        <taxon>Vertebrata</taxon>
        <taxon>Euteleostomi</taxon>
        <taxon>Mammalia</taxon>
        <taxon>Eutheria</taxon>
        <taxon>Laurasiatheria</taxon>
        <taxon>Carnivora</taxon>
        <taxon>Caniformia</taxon>
        <taxon>Ursidae</taxon>
        <taxon>Ailuropoda</taxon>
    </lineage>
</organism>
<dbReference type="PANTHER" id="PTHR47966:SF70">
    <property type="entry name" value="PEPTIDASE A1 DOMAIN-CONTAINING PROTEIN"/>
    <property type="match status" value="1"/>
</dbReference>
<feature type="active site" evidence="15">
    <location>
        <position position="461"/>
    </location>
</feature>
<dbReference type="GO" id="GO:0004190">
    <property type="term" value="F:aspartic-type endopeptidase activity"/>
    <property type="evidence" value="ECO:0007669"/>
    <property type="project" value="UniProtKB-KW"/>
</dbReference>
<dbReference type="FunFam" id="2.40.70.10:FF:000173">
    <property type="entry name" value="Uncharacterized protein"/>
    <property type="match status" value="1"/>
</dbReference>
<dbReference type="InterPro" id="IPR001969">
    <property type="entry name" value="Aspartic_peptidase_AS"/>
</dbReference>
<evidence type="ECO:0000256" key="16">
    <source>
        <dbReference type="PIRSR" id="PIRSR601461-2"/>
    </source>
</evidence>
<keyword evidence="6 17" id="KW-0064">Aspartyl protease</keyword>
<dbReference type="Ensembl" id="ENSAMET00000049335.1">
    <property type="protein sequence ID" value="ENSAMEP00000033548.1"/>
    <property type="gene ID" value="ENSAMEG00000005567.2"/>
</dbReference>
<dbReference type="FunFam" id="2.40.70.10:FF:000004">
    <property type="entry name" value="Pepsin A"/>
    <property type="match status" value="1"/>
</dbReference>
<keyword evidence="10 16" id="KW-1015">Disulfide bond</keyword>
<dbReference type="Pfam" id="PF00026">
    <property type="entry name" value="Asp"/>
    <property type="match status" value="1"/>
</dbReference>
<dbReference type="SMART" id="SM00636">
    <property type="entry name" value="Glyco_18"/>
    <property type="match status" value="1"/>
</dbReference>
<evidence type="ECO:0000256" key="8">
    <source>
        <dbReference type="ARBA" id="ARBA00022801"/>
    </source>
</evidence>
<name>A0A7N5K179_AILME</name>
<dbReference type="Pfam" id="PF00704">
    <property type="entry name" value="Glyco_hydro_18"/>
    <property type="match status" value="1"/>
</dbReference>
<feature type="disulfide bond" evidence="16">
    <location>
        <begin position="495"/>
        <end position="528"/>
    </location>
</feature>
<feature type="domain" description="GH18" evidence="19">
    <location>
        <begin position="8"/>
        <end position="204"/>
    </location>
</feature>
<dbReference type="Gene3D" id="2.40.70.10">
    <property type="entry name" value="Acid Proteases"/>
    <property type="match status" value="2"/>
</dbReference>
<dbReference type="EC" id="3.4.23.2" evidence="13"/>
<protein>
    <recommendedName>
        <fullName evidence="14">Pepsin B</fullName>
        <ecNumber evidence="13">3.4.23.2</ecNumber>
    </recommendedName>
</protein>
<comment type="similarity">
    <text evidence="2 17">Belongs to the peptidase A1 family.</text>
</comment>
<reference evidence="20" key="3">
    <citation type="submission" date="2025-09" db="UniProtKB">
        <authorList>
            <consortium name="Ensembl"/>
        </authorList>
    </citation>
    <scope>IDENTIFICATION</scope>
</reference>
<dbReference type="GO" id="GO:0005576">
    <property type="term" value="C:extracellular region"/>
    <property type="evidence" value="ECO:0007669"/>
    <property type="project" value="UniProtKB-SubCell"/>
</dbReference>
<dbReference type="InterPro" id="IPR012848">
    <property type="entry name" value="Aspartic_peptidase_N"/>
</dbReference>
<keyword evidence="3" id="KW-0964">Secreted</keyword>
<feature type="domain" description="Peptidase A1" evidence="18">
    <location>
        <begin position="257"/>
        <end position="570"/>
    </location>
</feature>
<dbReference type="InterPro" id="IPR033121">
    <property type="entry name" value="PEPTIDASE_A1"/>
</dbReference>
<keyword evidence="5" id="KW-0732">Signal</keyword>
<dbReference type="InParanoid" id="A0A7N5K179"/>
<evidence type="ECO:0000256" key="11">
    <source>
        <dbReference type="ARBA" id="ARBA00050714"/>
    </source>
</evidence>
<dbReference type="InterPro" id="IPR001461">
    <property type="entry name" value="Aspartic_peptidase_A1"/>
</dbReference>
<evidence type="ECO:0000256" key="2">
    <source>
        <dbReference type="ARBA" id="ARBA00007447"/>
    </source>
</evidence>
<dbReference type="InterPro" id="IPR001223">
    <property type="entry name" value="Glyco_hydro18_cat"/>
</dbReference>
<keyword evidence="4 17" id="KW-0645">Protease</keyword>
<gene>
    <name evidence="20" type="primary">PGB2</name>
</gene>
<dbReference type="PROSITE" id="PS51910">
    <property type="entry name" value="GH18_2"/>
    <property type="match status" value="1"/>
</dbReference>
<evidence type="ECO:0000256" key="17">
    <source>
        <dbReference type="RuleBase" id="RU000454"/>
    </source>
</evidence>
<dbReference type="InterPro" id="IPR011583">
    <property type="entry name" value="Chitinase_II/V-like_cat"/>
</dbReference>
<feature type="active site" evidence="15">
    <location>
        <position position="275"/>
    </location>
</feature>
<keyword evidence="21" id="KW-1185">Reference proteome</keyword>
<sequence length="573" mass="64139">MGMWGYFVDFGQPGGSWVVMTHGLIVLPSFPFFSSLCFGLLFSLPPSFHFHFLPSPFTSPPPLLSTVPQGPLEWGPSLPPSLPHHRNRELRTLLSIGGWNFGTSRFTAMLSTLSNRERFIDSVISLLRKHKFDGLDLFFLYPGLRGSPKSDRWTFLLLIEELLFSFQKEALRTRRPRLLLSAAVSGDPYIIQTAYDVRSLGRIVLKKGKSIRQVMEERGVLETFLKNHPKVDPGAKYLYSNDAVAYEPFTNYLNSYYFGEISIGTPPQNFLVLFDTGSSNLWVPSTYCQSQACTNHNMFNPSSSSTYRNNGQTYTLYYGSGSLTVLLGYDTVNVQNIIINNQEFGLSEIEPNNPFYYANFDGILGMAYPNLAVGNAPTVTQSMVQQDQLTQPIFSFYFSRQPTYEYGGELILGGVDSQFYSGEIVWTPVTQEMYWQIAIDEFLVSNQATGLCSQGCQAIVDTGTYMLAVPQQFIGSFLQTTGAQEAQNGDFVVDCDSIQSMPTITFVISWTALPLPPSAYVLNNNGYCTLGIEATYLPSPTGQPLWILGDVFLKEYYTIYDIGNNRMGFALSE</sequence>
<dbReference type="PROSITE" id="PS00141">
    <property type="entry name" value="ASP_PROTEASE"/>
    <property type="match status" value="1"/>
</dbReference>
<comment type="catalytic activity">
    <reaction evidence="11">
        <text>Degradation of gelatin, little activity on hemoglobin. Specificity on B chain of insulin more restricted than that of pepsin A. Does not cleave 1-Phe-|-Val-2, 4-Gln-|-His-5 or 23-Gly-|-Phe-24.</text>
        <dbReference type="EC" id="3.4.23.2"/>
    </reaction>
</comment>
<dbReference type="InterPro" id="IPR017853">
    <property type="entry name" value="GH"/>
</dbReference>
<comment type="subcellular location">
    <subcellularLocation>
        <location evidence="1">Secreted</location>
    </subcellularLocation>
</comment>
<evidence type="ECO:0000256" key="6">
    <source>
        <dbReference type="ARBA" id="ARBA00022750"/>
    </source>
</evidence>
<evidence type="ECO:0000256" key="3">
    <source>
        <dbReference type="ARBA" id="ARBA00022525"/>
    </source>
</evidence>
<evidence type="ECO:0000256" key="13">
    <source>
        <dbReference type="ARBA" id="ARBA00066741"/>
    </source>
</evidence>
<dbReference type="PANTHER" id="PTHR47966">
    <property type="entry name" value="BETA-SITE APP-CLEAVING ENZYME, ISOFORM A-RELATED"/>
    <property type="match status" value="1"/>
</dbReference>
<comment type="function">
    <text evidence="12">Hydrolyzes various peptides including beta-endorphin, insulin B chain, dynorphin A, and neurokinin A, with high specificity for the cleavage of the Phe-Xaa bonds.</text>
</comment>
<dbReference type="Pfam" id="PF07966">
    <property type="entry name" value="A1_Propeptide"/>
    <property type="match status" value="1"/>
</dbReference>